<protein>
    <recommendedName>
        <fullName evidence="2">DUF1616 domain-containing protein</fullName>
    </recommendedName>
</protein>
<dbReference type="Pfam" id="PF07760">
    <property type="entry name" value="DUF1616"/>
    <property type="match status" value="1"/>
</dbReference>
<reference evidence="3 4" key="1">
    <citation type="submission" date="2015-11" db="EMBL/GenBank/DDBJ databases">
        <title>Genome sequence of Pyrodictium occultum PL-19, a marine hyperthermophilic archaeon isolated from Volcano, Italy.</title>
        <authorList>
            <person name="Utturkar S."/>
            <person name="Huber H."/>
            <person name="Leptihn S."/>
            <person name="Brown S."/>
            <person name="Stetter K.O."/>
            <person name="Podar M."/>
        </authorList>
    </citation>
    <scope>NUCLEOTIDE SEQUENCE [LARGE SCALE GENOMIC DNA]</scope>
    <source>
        <strain evidence="3 4">PL-19</strain>
    </source>
</reference>
<keyword evidence="1" id="KW-0812">Transmembrane</keyword>
<organism evidence="3 4">
    <name type="scientific">Pyrodictium occultum</name>
    <dbReference type="NCBI Taxonomy" id="2309"/>
    <lineage>
        <taxon>Archaea</taxon>
        <taxon>Thermoproteota</taxon>
        <taxon>Thermoprotei</taxon>
        <taxon>Desulfurococcales</taxon>
        <taxon>Pyrodictiaceae</taxon>
        <taxon>Pyrodictium</taxon>
    </lineage>
</organism>
<evidence type="ECO:0000256" key="1">
    <source>
        <dbReference type="SAM" id="Phobius"/>
    </source>
</evidence>
<keyword evidence="4" id="KW-1185">Reference proteome</keyword>
<dbReference type="InterPro" id="IPR011674">
    <property type="entry name" value="DUF1616"/>
</dbReference>
<gene>
    <name evidence="3" type="ORF">CF15_08220</name>
</gene>
<dbReference type="Proteomes" id="UP000053352">
    <property type="component" value="Unassembled WGS sequence"/>
</dbReference>
<sequence>MDEEVFAVIMAVIVVASVFTAAMILRPRSIEPFTALGLLNEECKIGYYPAEAYPGENLTLCIFVDNHMGEPIYYKVVYKVGNGSTLPSNTTPSPEPPLMEWRGVLGDGGNTTFRVVVPVEPPRGLMGQRAALIFELWVYDPGKGGWVYTGRWNHLYLKLVSPG</sequence>
<name>A0A0V8RRS5_PYROC</name>
<accession>A0A0V8RRS5</accession>
<feature type="domain" description="DUF1616" evidence="2">
    <location>
        <begin position="7"/>
        <end position="83"/>
    </location>
</feature>
<proteinExistence type="predicted"/>
<comment type="caution">
    <text evidence="3">The sequence shown here is derived from an EMBL/GenBank/DDBJ whole genome shotgun (WGS) entry which is preliminary data.</text>
</comment>
<evidence type="ECO:0000313" key="4">
    <source>
        <dbReference type="Proteomes" id="UP000053352"/>
    </source>
</evidence>
<evidence type="ECO:0000259" key="2">
    <source>
        <dbReference type="Pfam" id="PF07760"/>
    </source>
</evidence>
<keyword evidence="1" id="KW-0472">Membrane</keyword>
<feature type="transmembrane region" description="Helical" evidence="1">
    <location>
        <begin position="6"/>
        <end position="25"/>
    </location>
</feature>
<keyword evidence="1" id="KW-1133">Transmembrane helix</keyword>
<dbReference type="STRING" id="2309.CF15_08220"/>
<evidence type="ECO:0000313" key="3">
    <source>
        <dbReference type="EMBL" id="KSW10799.1"/>
    </source>
</evidence>
<dbReference type="EMBL" id="LNTB01000002">
    <property type="protein sequence ID" value="KSW10799.1"/>
    <property type="molecule type" value="Genomic_DNA"/>
</dbReference>
<dbReference type="AlphaFoldDB" id="A0A0V8RRS5"/>